<feature type="region of interest" description="Disordered" evidence="1">
    <location>
        <begin position="1"/>
        <end position="41"/>
    </location>
</feature>
<dbReference type="AlphaFoldDB" id="A0A7X1FRA9"/>
<reference evidence="2 3" key="1">
    <citation type="submission" date="2020-08" db="EMBL/GenBank/DDBJ databases">
        <title>The genome sequence of type strain Novosphingobium flavum NBRC 111647.</title>
        <authorList>
            <person name="Liu Y."/>
        </authorList>
    </citation>
    <scope>NUCLEOTIDE SEQUENCE [LARGE SCALE GENOMIC DNA]</scope>
    <source>
        <strain evidence="2 3">NBRC 111647</strain>
    </source>
</reference>
<keyword evidence="3" id="KW-1185">Reference proteome</keyword>
<sequence length="263" mass="27163">MRPTPLPTPTISSTGSSARRALTASACPPTSEPPEGGSGPVAPAPFDHTCLRIICVTGTASPSWNRRDFLGVAALVALAAGLPAAAVRLSELPDDEAPSEALRALLREVSQLVLPRTGTPGAGEVGTGDFVLLALAHGLEGARAPNAGAALPAFASFARPDGSLRHADWLEHELNRRAGGNFLAAPGRASLLAALDVEAFAEGVGAHPWRTIKALILTGYYTSETGGAQELRYELVPGRWDADLPATPATVAYSSDWTAVDFG</sequence>
<dbReference type="Proteomes" id="UP000566813">
    <property type="component" value="Unassembled WGS sequence"/>
</dbReference>
<dbReference type="PROSITE" id="PS51318">
    <property type="entry name" value="TAT"/>
    <property type="match status" value="1"/>
</dbReference>
<protein>
    <submittedName>
        <fullName evidence="2">Gluconate 2-dehydrogenase subunit 3 family protein</fullName>
    </submittedName>
</protein>
<dbReference type="EMBL" id="JACLAW010000005">
    <property type="protein sequence ID" value="MBC2665498.1"/>
    <property type="molecule type" value="Genomic_DNA"/>
</dbReference>
<gene>
    <name evidence="2" type="ORF">H7F51_08185</name>
</gene>
<proteinExistence type="predicted"/>
<comment type="caution">
    <text evidence="2">The sequence shown here is derived from an EMBL/GenBank/DDBJ whole genome shotgun (WGS) entry which is preliminary data.</text>
</comment>
<dbReference type="Pfam" id="PF13618">
    <property type="entry name" value="Gluconate_2-dh3"/>
    <property type="match status" value="1"/>
</dbReference>
<name>A0A7X1FRA9_9SPHN</name>
<evidence type="ECO:0000256" key="1">
    <source>
        <dbReference type="SAM" id="MobiDB-lite"/>
    </source>
</evidence>
<accession>A0A7X1FRA9</accession>
<evidence type="ECO:0000313" key="2">
    <source>
        <dbReference type="EMBL" id="MBC2665498.1"/>
    </source>
</evidence>
<evidence type="ECO:0000313" key="3">
    <source>
        <dbReference type="Proteomes" id="UP000566813"/>
    </source>
</evidence>
<dbReference type="InterPro" id="IPR027056">
    <property type="entry name" value="Gluconate_2DH_su3"/>
</dbReference>
<dbReference type="InterPro" id="IPR006311">
    <property type="entry name" value="TAT_signal"/>
</dbReference>
<organism evidence="2 3">
    <name type="scientific">Novosphingobium flavum</name>
    <dbReference type="NCBI Taxonomy" id="1778672"/>
    <lineage>
        <taxon>Bacteria</taxon>
        <taxon>Pseudomonadati</taxon>
        <taxon>Pseudomonadota</taxon>
        <taxon>Alphaproteobacteria</taxon>
        <taxon>Sphingomonadales</taxon>
        <taxon>Sphingomonadaceae</taxon>
        <taxon>Novosphingobium</taxon>
    </lineage>
</organism>